<evidence type="ECO:0000256" key="3">
    <source>
        <dbReference type="PROSITE-ProRule" id="PRU00703"/>
    </source>
</evidence>
<gene>
    <name evidence="5" type="ORF">QN277_004201</name>
</gene>
<protein>
    <recommendedName>
        <fullName evidence="4">CBS domain-containing protein</fullName>
    </recommendedName>
</protein>
<feature type="domain" description="CBS" evidence="4">
    <location>
        <begin position="367"/>
        <end position="427"/>
    </location>
</feature>
<keyword evidence="6" id="KW-1185">Reference proteome</keyword>
<evidence type="ECO:0000256" key="1">
    <source>
        <dbReference type="ARBA" id="ARBA00022737"/>
    </source>
</evidence>
<evidence type="ECO:0000259" key="4">
    <source>
        <dbReference type="PROSITE" id="PS51371"/>
    </source>
</evidence>
<evidence type="ECO:0000313" key="6">
    <source>
        <dbReference type="Proteomes" id="UP001293593"/>
    </source>
</evidence>
<dbReference type="PROSITE" id="PS51371">
    <property type="entry name" value="CBS"/>
    <property type="match status" value="2"/>
</dbReference>
<dbReference type="SMART" id="SM00116">
    <property type="entry name" value="CBS"/>
    <property type="match status" value="4"/>
</dbReference>
<dbReference type="InterPro" id="IPR046342">
    <property type="entry name" value="CBS_dom_sf"/>
</dbReference>
<organism evidence="5 6">
    <name type="scientific">Acacia crassicarpa</name>
    <name type="common">northern wattle</name>
    <dbReference type="NCBI Taxonomy" id="499986"/>
    <lineage>
        <taxon>Eukaryota</taxon>
        <taxon>Viridiplantae</taxon>
        <taxon>Streptophyta</taxon>
        <taxon>Embryophyta</taxon>
        <taxon>Tracheophyta</taxon>
        <taxon>Spermatophyta</taxon>
        <taxon>Magnoliopsida</taxon>
        <taxon>eudicotyledons</taxon>
        <taxon>Gunneridae</taxon>
        <taxon>Pentapetalae</taxon>
        <taxon>rosids</taxon>
        <taxon>fabids</taxon>
        <taxon>Fabales</taxon>
        <taxon>Fabaceae</taxon>
        <taxon>Caesalpinioideae</taxon>
        <taxon>mimosoid clade</taxon>
        <taxon>Acacieae</taxon>
        <taxon>Acacia</taxon>
    </lineage>
</organism>
<dbReference type="InterPro" id="IPR050511">
    <property type="entry name" value="AMPK_gamma/SDS23_families"/>
</dbReference>
<dbReference type="AlphaFoldDB" id="A0AAE1MDD4"/>
<dbReference type="EMBL" id="JAWXYG010000010">
    <property type="protein sequence ID" value="KAK4261160.1"/>
    <property type="molecule type" value="Genomic_DNA"/>
</dbReference>
<dbReference type="Proteomes" id="UP001293593">
    <property type="component" value="Unassembled WGS sequence"/>
</dbReference>
<dbReference type="CDD" id="cd02205">
    <property type="entry name" value="CBS_pair_SF"/>
    <property type="match status" value="1"/>
</dbReference>
<feature type="domain" description="CBS" evidence="4">
    <location>
        <begin position="288"/>
        <end position="347"/>
    </location>
</feature>
<comment type="caution">
    <text evidence="5">The sequence shown here is derived from an EMBL/GenBank/DDBJ whole genome shotgun (WGS) entry which is preliminary data.</text>
</comment>
<sequence length="440" mass="47527">MAQEQEIREGAKHSSYDTYFQTIQSRKKLAPELLETLTDAFAKIPVSSFPGVPGGKVVEIAADALVGEAVRILSDCNILSAPVRDTEAETNSDWRGRYLGIIDYSAIILWVMESAEIAAATLSAGTATAAGVGAGAIGALGAMALGMTGPAAIAGLTAAVGAAVAGGVAADNVAGKDGPEAADNLGQDFYKVILREEPFKSTTVRSIVKTYRWTPFVPVSKDSSMLTVLLLLSKYRLRNVPVIEPGKPDLVNYITQSAVVQGLKGCQGRDWFDCIATKPLYDLELPYMSSDEVISIQREDLILEAFKKMEDHKIGGLPVVEGPNKKIVGNVSIRDIRHLLLKPELFSNFRKLTVMDFMNTVSPESGRTNKPITCNLDASLGDVIHTLASLRVHRIYVVGSEGEVAGVITLRDVISCFISEPPYHFDDYFGFSVEDLLNRQ</sequence>
<proteinExistence type="predicted"/>
<dbReference type="Gene3D" id="3.10.580.10">
    <property type="entry name" value="CBS-domain"/>
    <property type="match status" value="2"/>
</dbReference>
<dbReference type="PANTHER" id="PTHR13780:SF47">
    <property type="entry name" value="SNF1-RELATED PROTEIN KINASE REGULATORY SUBUNIT GAMMA-1-LIKE"/>
    <property type="match status" value="1"/>
</dbReference>
<dbReference type="SUPFAM" id="SSF54631">
    <property type="entry name" value="CBS-domain pair"/>
    <property type="match status" value="2"/>
</dbReference>
<keyword evidence="2 3" id="KW-0129">CBS domain</keyword>
<accession>A0AAE1MDD4</accession>
<keyword evidence="1" id="KW-0677">Repeat</keyword>
<dbReference type="InterPro" id="IPR000644">
    <property type="entry name" value="CBS_dom"/>
</dbReference>
<dbReference type="PANTHER" id="PTHR13780">
    <property type="entry name" value="AMP-ACTIVATED PROTEIN KINASE, GAMMA REGULATORY SUBUNIT"/>
    <property type="match status" value="1"/>
</dbReference>
<dbReference type="Pfam" id="PF00571">
    <property type="entry name" value="CBS"/>
    <property type="match status" value="3"/>
</dbReference>
<evidence type="ECO:0000256" key="2">
    <source>
        <dbReference type="ARBA" id="ARBA00023122"/>
    </source>
</evidence>
<evidence type="ECO:0000313" key="5">
    <source>
        <dbReference type="EMBL" id="KAK4261160.1"/>
    </source>
</evidence>
<name>A0AAE1MDD4_9FABA</name>
<reference evidence="5" key="1">
    <citation type="submission" date="2023-10" db="EMBL/GenBank/DDBJ databases">
        <title>Chromosome-level genome of the transformable northern wattle, Acacia crassicarpa.</title>
        <authorList>
            <person name="Massaro I."/>
            <person name="Sinha N.R."/>
            <person name="Poethig S."/>
            <person name="Leichty A.R."/>
        </authorList>
    </citation>
    <scope>NUCLEOTIDE SEQUENCE</scope>
    <source>
        <strain evidence="5">Acra3RX</strain>
        <tissue evidence="5">Leaf</tissue>
    </source>
</reference>